<dbReference type="CDD" id="cd03360">
    <property type="entry name" value="LbH_AT_putative"/>
    <property type="match status" value="1"/>
</dbReference>
<dbReference type="Gene3D" id="3.40.50.20">
    <property type="match status" value="1"/>
</dbReference>
<dbReference type="PANTHER" id="PTHR43300">
    <property type="entry name" value="ACETYLTRANSFERASE"/>
    <property type="match status" value="1"/>
</dbReference>
<dbReference type="PROSITE" id="PS00101">
    <property type="entry name" value="HEXAPEP_TRANSFERASES"/>
    <property type="match status" value="1"/>
</dbReference>
<evidence type="ECO:0000313" key="4">
    <source>
        <dbReference type="EMBL" id="GGJ70833.1"/>
    </source>
</evidence>
<dbReference type="Proteomes" id="UP000606115">
    <property type="component" value="Unassembled WGS sequence"/>
</dbReference>
<name>A0ABQ2DTJ4_9MICC</name>
<dbReference type="InterPro" id="IPR018357">
    <property type="entry name" value="Hexapep_transf_CS"/>
</dbReference>
<keyword evidence="2" id="KW-0677">Repeat</keyword>
<dbReference type="InterPro" id="IPR020019">
    <property type="entry name" value="AcTrfase_PglD-like"/>
</dbReference>
<sequence>MAKVLLVAASGLARETISSIEQTGDHEVIGLLDDNTALHGTLIGKVRVLGGLELAKERTEKLLICAGKGSSRAAIAARLGLDDSRYATHIHGSAALGSSVSVGCGSIILAGCVATCDISVGRHTVLMPQVVLTHDNVLEDYCTLAAGAKLAGRVSVGHGAYLGTNAAVREDVQIGAGAVLGMGSALLHDLPAEQVWAGNPARQIITSTNLESTGSRA</sequence>
<feature type="domain" description="PglD N-terminal" evidence="3">
    <location>
        <begin position="3"/>
        <end position="78"/>
    </location>
</feature>
<proteinExistence type="predicted"/>
<dbReference type="Gene3D" id="2.160.10.10">
    <property type="entry name" value="Hexapeptide repeat proteins"/>
    <property type="match status" value="1"/>
</dbReference>
<gene>
    <name evidence="4" type="ORF">GCM10007173_32090</name>
</gene>
<keyword evidence="5" id="KW-1185">Reference proteome</keyword>
<dbReference type="SUPFAM" id="SSF51161">
    <property type="entry name" value="Trimeric LpxA-like enzymes"/>
    <property type="match status" value="1"/>
</dbReference>
<comment type="caution">
    <text evidence="4">The sequence shown here is derived from an EMBL/GenBank/DDBJ whole genome shotgun (WGS) entry which is preliminary data.</text>
</comment>
<reference evidence="5" key="1">
    <citation type="journal article" date="2019" name="Int. J. Syst. Evol. Microbiol.">
        <title>The Global Catalogue of Microorganisms (GCM) 10K type strain sequencing project: providing services to taxonomists for standard genome sequencing and annotation.</title>
        <authorList>
            <consortium name="The Broad Institute Genomics Platform"/>
            <consortium name="The Broad Institute Genome Sequencing Center for Infectious Disease"/>
            <person name="Wu L."/>
            <person name="Ma J."/>
        </authorList>
    </citation>
    <scope>NUCLEOTIDE SEQUENCE [LARGE SCALE GENOMIC DNA]</scope>
    <source>
        <strain evidence="5">CGMCC 1.3685</strain>
    </source>
</reference>
<dbReference type="GeneID" id="303305542"/>
<accession>A0ABQ2DTJ4</accession>
<keyword evidence="1" id="KW-0808">Transferase</keyword>
<organism evidence="4 5">
    <name type="scientific">Glutamicibacter ardleyensis</name>
    <dbReference type="NCBI Taxonomy" id="225894"/>
    <lineage>
        <taxon>Bacteria</taxon>
        <taxon>Bacillati</taxon>
        <taxon>Actinomycetota</taxon>
        <taxon>Actinomycetes</taxon>
        <taxon>Micrococcales</taxon>
        <taxon>Micrococcaceae</taxon>
        <taxon>Glutamicibacter</taxon>
    </lineage>
</organism>
<evidence type="ECO:0000313" key="5">
    <source>
        <dbReference type="Proteomes" id="UP000606115"/>
    </source>
</evidence>
<evidence type="ECO:0000259" key="3">
    <source>
        <dbReference type="Pfam" id="PF17836"/>
    </source>
</evidence>
<dbReference type="PANTHER" id="PTHR43300:SF7">
    <property type="entry name" value="UDP-N-ACETYLBACILLOSAMINE N-ACETYLTRANSFERASE"/>
    <property type="match status" value="1"/>
</dbReference>
<dbReference type="EMBL" id="BMKX01000010">
    <property type="protein sequence ID" value="GGJ70833.1"/>
    <property type="molecule type" value="Genomic_DNA"/>
</dbReference>
<dbReference type="RefSeq" id="WP_188687194.1">
    <property type="nucleotide sequence ID" value="NZ_BMKX01000010.1"/>
</dbReference>
<dbReference type="Pfam" id="PF17836">
    <property type="entry name" value="PglD_N"/>
    <property type="match status" value="1"/>
</dbReference>
<dbReference type="NCBIfam" id="TIGR03570">
    <property type="entry name" value="NeuD_NnaD"/>
    <property type="match status" value="1"/>
</dbReference>
<dbReference type="InterPro" id="IPR041561">
    <property type="entry name" value="PglD_N"/>
</dbReference>
<protein>
    <submittedName>
        <fullName evidence="4">Serine O-acetyltransferase</fullName>
    </submittedName>
</protein>
<dbReference type="InterPro" id="IPR050179">
    <property type="entry name" value="Trans_hexapeptide_repeat"/>
</dbReference>
<evidence type="ECO:0000256" key="1">
    <source>
        <dbReference type="ARBA" id="ARBA00022679"/>
    </source>
</evidence>
<dbReference type="InterPro" id="IPR011004">
    <property type="entry name" value="Trimer_LpxA-like_sf"/>
</dbReference>
<evidence type="ECO:0000256" key="2">
    <source>
        <dbReference type="ARBA" id="ARBA00022737"/>
    </source>
</evidence>